<gene>
    <name evidence="1" type="ORF">NNC68_08130</name>
</gene>
<evidence type="ECO:0000313" key="2">
    <source>
        <dbReference type="Proteomes" id="UP001205506"/>
    </source>
</evidence>
<name>A0AAW5IAC1_9BACT</name>
<reference evidence="1" key="1">
    <citation type="submission" date="2022-07" db="EMBL/GenBank/DDBJ databases">
        <title>Prevotella copri.</title>
        <authorList>
            <person name="Yang C."/>
        </authorList>
    </citation>
    <scope>NUCLEOTIDE SEQUENCE</scope>
    <source>
        <strain evidence="1">HF1805</strain>
    </source>
</reference>
<dbReference type="RefSeq" id="WP_254970002.1">
    <property type="nucleotide sequence ID" value="NZ_JANDWU010000012.1"/>
</dbReference>
<accession>A0AAW5IAC1</accession>
<organism evidence="1 2">
    <name type="scientific">Segatella copri</name>
    <dbReference type="NCBI Taxonomy" id="165179"/>
    <lineage>
        <taxon>Bacteria</taxon>
        <taxon>Pseudomonadati</taxon>
        <taxon>Bacteroidota</taxon>
        <taxon>Bacteroidia</taxon>
        <taxon>Bacteroidales</taxon>
        <taxon>Prevotellaceae</taxon>
        <taxon>Segatella</taxon>
    </lineage>
</organism>
<dbReference type="Proteomes" id="UP001205506">
    <property type="component" value="Unassembled WGS sequence"/>
</dbReference>
<proteinExistence type="predicted"/>
<comment type="caution">
    <text evidence="1">The sequence shown here is derived from an EMBL/GenBank/DDBJ whole genome shotgun (WGS) entry which is preliminary data.</text>
</comment>
<evidence type="ECO:0000313" key="1">
    <source>
        <dbReference type="EMBL" id="MCP9549440.1"/>
    </source>
</evidence>
<protein>
    <submittedName>
        <fullName evidence="1">Uncharacterized protein</fullName>
    </submittedName>
</protein>
<dbReference type="AlphaFoldDB" id="A0AAW5IAC1"/>
<dbReference type="EMBL" id="JANDWU010000012">
    <property type="protein sequence ID" value="MCP9549440.1"/>
    <property type="molecule type" value="Genomic_DNA"/>
</dbReference>
<sequence>MESSTPVHYQDGLDILACKILVWEPADKNIIDKDDPSPDRCLTIRECESIEIEESYKKLIGTASVRFPRGTIIKRTMTKNDLEDDGTTNVYTERLQDGTITEKRSGSSTATPKDFKVGQRIRIYLTYYRNKTGAYESEEDRQNNIDEIFGNMSPQFDGYIVKCSVSTPIELKCENLASNLKRKNCRKITTGNNATVNDFLKEGGKYNLLKGTGLKLHPDTANISINIGKIQLSNDLTIADLLTEWSKYKLYCFIRPDKDGNPCIKVGRSYFSTKTAESIVNNDKSLQPKVIQFDYHVASDNLKLMHTDPKYLAVSAEGFKFEGTGKNQKEVKYSITIRLNPEWTGASDTKHKKFQLLNETKLSKKAMKLGATLKSQTRDHVDLSQYTVIPFTSSKIGISEEGLIKEAEAYFEGYNMNGIEGTITLFGDYNDLESGEKVEVLDVRQPEKNGYYLVEEVNTKFGVDGYRQTIKLPYCIARPKNK</sequence>